<dbReference type="Proteomes" id="UP000244334">
    <property type="component" value="Unassembled WGS sequence"/>
</dbReference>
<organism evidence="1 2">
    <name type="scientific">Candidatus Erwinia dacicola</name>
    <dbReference type="NCBI Taxonomy" id="252393"/>
    <lineage>
        <taxon>Bacteria</taxon>
        <taxon>Pseudomonadati</taxon>
        <taxon>Pseudomonadota</taxon>
        <taxon>Gammaproteobacteria</taxon>
        <taxon>Enterobacterales</taxon>
        <taxon>Erwiniaceae</taxon>
        <taxon>Erwinia</taxon>
    </lineage>
</organism>
<sequence>MLRGGYPVRTRDKARDFKCGCIVEIDRAPYFVKTETLTPAS</sequence>
<protein>
    <submittedName>
        <fullName evidence="1">Uncharacterized protein</fullName>
    </submittedName>
</protein>
<gene>
    <name evidence="1" type="ORF">ACZ87_02873</name>
</gene>
<keyword evidence="2" id="KW-1185">Reference proteome</keyword>
<reference evidence="1" key="1">
    <citation type="submission" date="2018-04" db="EMBL/GenBank/DDBJ databases">
        <title>Genomes of the Obligate Erwinia dacicola and Facultative Enterobacter sp. OLF Endosymbionts of the Olive Fruit fly, Bactrocera oleae.</title>
        <authorList>
            <person name="Estes A.M."/>
            <person name="Hearn D.J."/>
            <person name="Agarwal S."/>
            <person name="Pierson E.A."/>
            <person name="Dunning-Hotopp J.C."/>
        </authorList>
    </citation>
    <scope>NUCLEOTIDE SEQUENCE [LARGE SCALE GENOMIC DNA]</scope>
    <source>
        <strain evidence="1">Oroville</strain>
    </source>
</reference>
<evidence type="ECO:0000313" key="2">
    <source>
        <dbReference type="Proteomes" id="UP000244334"/>
    </source>
</evidence>
<evidence type="ECO:0000313" key="1">
    <source>
        <dbReference type="EMBL" id="RAP70320.1"/>
    </source>
</evidence>
<name>A0A328TJQ4_9GAMM</name>
<comment type="caution">
    <text evidence="1">The sequence shown here is derived from an EMBL/GenBank/DDBJ whole genome shotgun (WGS) entry which is preliminary data.</text>
</comment>
<proteinExistence type="predicted"/>
<accession>A0A328TJQ4</accession>
<dbReference type="AlphaFoldDB" id="A0A328TJQ4"/>
<dbReference type="EMBL" id="LJAM02000383">
    <property type="protein sequence ID" value="RAP70320.1"/>
    <property type="molecule type" value="Genomic_DNA"/>
</dbReference>